<evidence type="ECO:0000313" key="2">
    <source>
        <dbReference type="EMBL" id="GLW58785.1"/>
    </source>
</evidence>
<sequence length="529" mass="58828">MAEREGPSETASTSFDLDSLAVGDRLRLFNFTQRDDSTAYLWVLRAMNVLRAVHQVQVHTADVARALAELGEAHADVPAPGDLNLRNMLDVLSGEQDRGREGDKVLHRVEDASRAGTLAAYRNRQSVYQFTEIGYRAYTAVEAVIGARVEDANLSRLVFADILADLTALAAANRSADREEIYRKLSRLDAVLEDMTQRSARFYLTLNDVARTTDISPETFLRHKHTLLAHMSDFSAELERYTPRLLDAVRDVEDSGVETMLDRVADVDGRPMMSLAARREDWRRRWTGLRQWFVAEYPVEPKAVQLQSATRDAISGVIALLRQVTESRRTGVSRTTQLRHLAAWVAGAPDQQAANALMAAAFDLRSVRHLAGAHDDDDQISSRSTWWDAPGVEISVSLFKHGKRPAPGGPQPVRTGRGTRAPLRQKHLQSRAAERAAASGLLKQGAHDRILDEAETRAVLKLLTRALESRTVVAGRLHPSIGTSDVMMLRLIPDQRGSRLRTVNGTLHLPGFHLEITSARRSTRTREPS</sequence>
<name>A0A9W6UTN6_9ACTN</name>
<reference evidence="2" key="1">
    <citation type="submission" date="2023-02" db="EMBL/GenBank/DDBJ databases">
        <title>Kitasatospora phosalacinea NBRC 14362.</title>
        <authorList>
            <person name="Ichikawa N."/>
            <person name="Sato H."/>
            <person name="Tonouchi N."/>
        </authorList>
    </citation>
    <scope>NUCLEOTIDE SEQUENCE</scope>
    <source>
        <strain evidence="2">NBRC 14362</strain>
    </source>
</reference>
<dbReference type="OrthoDB" id="5508807at2"/>
<evidence type="ECO:0000256" key="1">
    <source>
        <dbReference type="SAM" id="MobiDB-lite"/>
    </source>
</evidence>
<dbReference type="AlphaFoldDB" id="A0A9W6UTN6"/>
<dbReference type="NCBIfam" id="TIGR02677">
    <property type="entry name" value="TIGR02677 family protein"/>
    <property type="match status" value="1"/>
</dbReference>
<evidence type="ECO:0000313" key="3">
    <source>
        <dbReference type="Proteomes" id="UP001165143"/>
    </source>
</evidence>
<accession>A0A9W6UTN6</accession>
<comment type="caution">
    <text evidence="2">The sequence shown here is derived from an EMBL/GenBank/DDBJ whole genome shotgun (WGS) entry which is preliminary data.</text>
</comment>
<dbReference type="Pfam" id="PF09660">
    <property type="entry name" value="DUF2397"/>
    <property type="match status" value="1"/>
</dbReference>
<evidence type="ECO:0008006" key="4">
    <source>
        <dbReference type="Google" id="ProtNLM"/>
    </source>
</evidence>
<protein>
    <recommendedName>
        <fullName evidence="4">TIGR02677 family protein</fullName>
    </recommendedName>
</protein>
<dbReference type="EMBL" id="BSRX01000059">
    <property type="protein sequence ID" value="GLW58785.1"/>
    <property type="molecule type" value="Genomic_DNA"/>
</dbReference>
<dbReference type="InterPro" id="IPR013493">
    <property type="entry name" value="CHP02677"/>
</dbReference>
<proteinExistence type="predicted"/>
<dbReference type="Proteomes" id="UP001165143">
    <property type="component" value="Unassembled WGS sequence"/>
</dbReference>
<feature type="region of interest" description="Disordered" evidence="1">
    <location>
        <begin position="400"/>
        <end position="421"/>
    </location>
</feature>
<dbReference type="RefSeq" id="WP_033255825.1">
    <property type="nucleotide sequence ID" value="NZ_BSRX01000059.1"/>
</dbReference>
<organism evidence="2 3">
    <name type="scientific">Kitasatospora phosalacinea</name>
    <dbReference type="NCBI Taxonomy" id="2065"/>
    <lineage>
        <taxon>Bacteria</taxon>
        <taxon>Bacillati</taxon>
        <taxon>Actinomycetota</taxon>
        <taxon>Actinomycetes</taxon>
        <taxon>Kitasatosporales</taxon>
        <taxon>Streptomycetaceae</taxon>
        <taxon>Kitasatospora</taxon>
    </lineage>
</organism>
<gene>
    <name evidence="2" type="ORF">Kpho01_67960</name>
</gene>